<dbReference type="Proteomes" id="UP000077115">
    <property type="component" value="Unassembled WGS sequence"/>
</dbReference>
<dbReference type="Gene3D" id="3.10.290.10">
    <property type="entry name" value="RNA-binding S4 domain"/>
    <property type="match status" value="1"/>
</dbReference>
<dbReference type="GO" id="GO:0019843">
    <property type="term" value="F:rRNA binding"/>
    <property type="evidence" value="ECO:0007669"/>
    <property type="project" value="UniProtKB-KW"/>
</dbReference>
<dbReference type="OrthoDB" id="3356781at2759"/>
<dbReference type="GO" id="GO:0042274">
    <property type="term" value="P:ribosomal small subunit biogenesis"/>
    <property type="evidence" value="ECO:0007669"/>
    <property type="project" value="TreeGrafter"/>
</dbReference>
<dbReference type="SUPFAM" id="SSF55174">
    <property type="entry name" value="Alpha-L RNA-binding motif"/>
    <property type="match status" value="1"/>
</dbReference>
<protein>
    <recommendedName>
        <fullName evidence="8">RNA-binding S4 domain-containing protein</fullName>
    </recommendedName>
</protein>
<evidence type="ECO:0000256" key="6">
    <source>
        <dbReference type="PROSITE-ProRule" id="PRU00182"/>
    </source>
</evidence>
<evidence type="ECO:0000256" key="4">
    <source>
        <dbReference type="ARBA" id="ARBA00022980"/>
    </source>
</evidence>
<dbReference type="CDD" id="cd00165">
    <property type="entry name" value="S4"/>
    <property type="match status" value="1"/>
</dbReference>
<evidence type="ECO:0000259" key="8">
    <source>
        <dbReference type="SMART" id="SM00363"/>
    </source>
</evidence>
<keyword evidence="2" id="KW-0699">rRNA-binding</keyword>
<feature type="region of interest" description="Disordered" evidence="7">
    <location>
        <begin position="277"/>
        <end position="301"/>
    </location>
</feature>
<keyword evidence="4" id="KW-0689">Ribosomal protein</keyword>
<accession>A0A177W919</accession>
<dbReference type="PANTHER" id="PTHR11831:SF4">
    <property type="entry name" value="SMALL RIBOSOMAL SUBUNIT PROTEIN US4M"/>
    <property type="match status" value="1"/>
</dbReference>
<dbReference type="VEuPathDB" id="FungiDB:BDEG_20757"/>
<gene>
    <name evidence="9" type="ORF">BDEG_20757</name>
</gene>
<dbReference type="Pfam" id="PF01479">
    <property type="entry name" value="S4"/>
    <property type="match status" value="1"/>
</dbReference>
<dbReference type="PROSITE" id="PS50889">
    <property type="entry name" value="S4"/>
    <property type="match status" value="1"/>
</dbReference>
<dbReference type="AlphaFoldDB" id="A0A177W919"/>
<dbReference type="STRING" id="403673.A0A177W919"/>
<proteinExistence type="inferred from homology"/>
<evidence type="ECO:0000256" key="3">
    <source>
        <dbReference type="ARBA" id="ARBA00022884"/>
    </source>
</evidence>
<reference evidence="9 10" key="2">
    <citation type="submission" date="2016-05" db="EMBL/GenBank/DDBJ databases">
        <title>Lineage-specific infection strategies underlie the spectrum of fungal disease in amphibians.</title>
        <authorList>
            <person name="Cuomo C.A."/>
            <person name="Farrer R.A."/>
            <person name="James T."/>
            <person name="Longcore J."/>
            <person name="Birren B."/>
        </authorList>
    </citation>
    <scope>NUCLEOTIDE SEQUENCE [LARGE SCALE GENOMIC DNA]</scope>
    <source>
        <strain evidence="9 10">JEL423</strain>
    </source>
</reference>
<sequence length="301" mass="35462">MPRRIFTRPPKGSFSKTRGLIRMSWDVQNLENLLERRTPQDLSKMTVFQQKWIAKRELRGYHVPNIHERQFLNRHFESYLPNRQLTPEEKSKIPPIQTLAFGELERRPDVVLFRSHFADSIWKARQMVASRCVLVNGERCRYAARRLQDGDMVTVIPKAIPTLKGQKGTQMKFHPKAYMSPWMFTPAYLEVDYNTCSTVFLRSPVVQPNAMEIPSPLPPTFHQLAFEWYVSRKRARKVIPRDPLIVSGQYVKLKPKFDSIVRMDQKNKANALREQMTARRERKTAERHLRAEEMQQKETSV</sequence>
<dbReference type="GO" id="GO:0003735">
    <property type="term" value="F:structural constituent of ribosome"/>
    <property type="evidence" value="ECO:0007669"/>
    <property type="project" value="TreeGrafter"/>
</dbReference>
<dbReference type="GO" id="GO:0005763">
    <property type="term" value="C:mitochondrial small ribosomal subunit"/>
    <property type="evidence" value="ECO:0007669"/>
    <property type="project" value="TreeGrafter"/>
</dbReference>
<dbReference type="SMART" id="SM00363">
    <property type="entry name" value="S4"/>
    <property type="match status" value="1"/>
</dbReference>
<evidence type="ECO:0000313" key="9">
    <source>
        <dbReference type="EMBL" id="OAJ36598.1"/>
    </source>
</evidence>
<organism evidence="9 10">
    <name type="scientific">Batrachochytrium dendrobatidis (strain JEL423)</name>
    <dbReference type="NCBI Taxonomy" id="403673"/>
    <lineage>
        <taxon>Eukaryota</taxon>
        <taxon>Fungi</taxon>
        <taxon>Fungi incertae sedis</taxon>
        <taxon>Chytridiomycota</taxon>
        <taxon>Chytridiomycota incertae sedis</taxon>
        <taxon>Chytridiomycetes</taxon>
        <taxon>Rhizophydiales</taxon>
        <taxon>Rhizophydiales incertae sedis</taxon>
        <taxon>Batrachochytrium</taxon>
    </lineage>
</organism>
<evidence type="ECO:0000256" key="7">
    <source>
        <dbReference type="SAM" id="MobiDB-lite"/>
    </source>
</evidence>
<evidence type="ECO:0000313" key="10">
    <source>
        <dbReference type="Proteomes" id="UP000077115"/>
    </source>
</evidence>
<reference evidence="9 10" key="1">
    <citation type="submission" date="2006-10" db="EMBL/GenBank/DDBJ databases">
        <title>The Genome Sequence of Batrachochytrium dendrobatidis JEL423.</title>
        <authorList>
            <consortium name="The Broad Institute Genome Sequencing Platform"/>
            <person name="Birren B."/>
            <person name="Lander E."/>
            <person name="Galagan J."/>
            <person name="Cuomo C."/>
            <person name="Devon K."/>
            <person name="Jaffe D."/>
            <person name="Butler J."/>
            <person name="Alvarez P."/>
            <person name="Gnerre S."/>
            <person name="Grabherr M."/>
            <person name="Kleber M."/>
            <person name="Mauceli E."/>
            <person name="Brockman W."/>
            <person name="Young S."/>
            <person name="LaButti K."/>
            <person name="Sykes S."/>
            <person name="DeCaprio D."/>
            <person name="Crawford M."/>
            <person name="Koehrsen M."/>
            <person name="Engels R."/>
            <person name="Montgomery P."/>
            <person name="Pearson M."/>
            <person name="Howarth C."/>
            <person name="Larson L."/>
            <person name="White J."/>
            <person name="O'Leary S."/>
            <person name="Kodira C."/>
            <person name="Zeng Q."/>
            <person name="Yandava C."/>
            <person name="Alvarado L."/>
            <person name="Longcore J."/>
            <person name="James T."/>
        </authorList>
    </citation>
    <scope>NUCLEOTIDE SEQUENCE [LARGE SCALE GENOMIC DNA]</scope>
    <source>
        <strain evidence="9 10">JEL423</strain>
    </source>
</reference>
<evidence type="ECO:0000256" key="2">
    <source>
        <dbReference type="ARBA" id="ARBA00022730"/>
    </source>
</evidence>
<keyword evidence="5" id="KW-0687">Ribonucleoprotein</keyword>
<comment type="similarity">
    <text evidence="1">Belongs to the universal ribosomal protein uS4 family.</text>
</comment>
<name>A0A177W919_BATDL</name>
<evidence type="ECO:0000256" key="1">
    <source>
        <dbReference type="ARBA" id="ARBA00007465"/>
    </source>
</evidence>
<dbReference type="InterPro" id="IPR002942">
    <property type="entry name" value="S4_RNA-bd"/>
</dbReference>
<dbReference type="eggNOG" id="ENOG502QTS9">
    <property type="taxonomic scope" value="Eukaryota"/>
</dbReference>
<keyword evidence="3 6" id="KW-0694">RNA-binding</keyword>
<dbReference type="PANTHER" id="PTHR11831">
    <property type="entry name" value="30S 40S RIBOSOMAL PROTEIN"/>
    <property type="match status" value="1"/>
</dbReference>
<dbReference type="InterPro" id="IPR036986">
    <property type="entry name" value="S4_RNA-bd_sf"/>
</dbReference>
<feature type="domain" description="RNA-binding S4" evidence="8">
    <location>
        <begin position="106"/>
        <end position="166"/>
    </location>
</feature>
<evidence type="ECO:0000256" key="5">
    <source>
        <dbReference type="ARBA" id="ARBA00023274"/>
    </source>
</evidence>
<dbReference type="EMBL" id="DS022300">
    <property type="protein sequence ID" value="OAJ36598.1"/>
    <property type="molecule type" value="Genomic_DNA"/>
</dbReference>
<dbReference type="InterPro" id="IPR022801">
    <property type="entry name" value="Ribosomal_uS4"/>
</dbReference>